<feature type="transmembrane region" description="Helical" evidence="1">
    <location>
        <begin position="23"/>
        <end position="45"/>
    </location>
</feature>
<evidence type="ECO:0000313" key="3">
    <source>
        <dbReference type="Proteomes" id="UP001150062"/>
    </source>
</evidence>
<reference evidence="2" key="1">
    <citation type="submission" date="2022-08" db="EMBL/GenBank/DDBJ databases">
        <title>Novel sulfate-reducing endosymbionts in the free-living metamonad Anaeramoeba.</title>
        <authorList>
            <person name="Jerlstrom-Hultqvist J."/>
            <person name="Cepicka I."/>
            <person name="Gallot-Lavallee L."/>
            <person name="Salas-Leiva D."/>
            <person name="Curtis B.A."/>
            <person name="Zahonova K."/>
            <person name="Pipaliya S."/>
            <person name="Dacks J."/>
            <person name="Roger A.J."/>
        </authorList>
    </citation>
    <scope>NUCLEOTIDE SEQUENCE</scope>
    <source>
        <strain evidence="2">Schooner1</strain>
    </source>
</reference>
<comment type="caution">
    <text evidence="2">The sequence shown here is derived from an EMBL/GenBank/DDBJ whole genome shotgun (WGS) entry which is preliminary data.</text>
</comment>
<keyword evidence="1" id="KW-1133">Transmembrane helix</keyword>
<keyword evidence="1" id="KW-0812">Transmembrane</keyword>
<dbReference type="InterPro" id="IPR003377">
    <property type="entry name" value="Cornichon"/>
</dbReference>
<keyword evidence="3" id="KW-1185">Reference proteome</keyword>
<organism evidence="2 3">
    <name type="scientific">Anaeramoeba flamelloides</name>
    <dbReference type="NCBI Taxonomy" id="1746091"/>
    <lineage>
        <taxon>Eukaryota</taxon>
        <taxon>Metamonada</taxon>
        <taxon>Anaeramoebidae</taxon>
        <taxon>Anaeramoeba</taxon>
    </lineage>
</organism>
<proteinExistence type="predicted"/>
<feature type="transmembrane region" description="Helical" evidence="1">
    <location>
        <begin position="131"/>
        <end position="153"/>
    </location>
</feature>
<name>A0ABQ8X830_9EUKA</name>
<dbReference type="SMART" id="SM01398">
    <property type="entry name" value="Cornichon"/>
    <property type="match status" value="1"/>
</dbReference>
<protein>
    <submittedName>
        <fullName evidence="2">Protein cornichon</fullName>
    </submittedName>
</protein>
<accession>A0ABQ8X830</accession>
<dbReference type="EMBL" id="JAOAOG010000329">
    <property type="protein sequence ID" value="KAJ6228335.1"/>
    <property type="molecule type" value="Genomic_DNA"/>
</dbReference>
<gene>
    <name evidence="2" type="ORF">M0813_09164</name>
</gene>
<evidence type="ECO:0000313" key="2">
    <source>
        <dbReference type="EMBL" id="KAJ6228335.1"/>
    </source>
</evidence>
<feature type="transmembrane region" description="Helical" evidence="1">
    <location>
        <begin position="89"/>
        <end position="110"/>
    </location>
</feature>
<evidence type="ECO:0000256" key="1">
    <source>
        <dbReference type="SAM" id="Phobius"/>
    </source>
</evidence>
<sequence length="154" mass="18192">MVLSLDFETIFLSKQKCSLQDTIFWAIAFIIAIICFLILLIRLINLGDFSNKLRERASHIDHINQLIIPEYFAQMFLTLMIVLRLQYVLFPLLVPILCYNGYRYFTNTYLLYPLKLFKEYQFHKSVGIAKLIIYILSTIYITIQGTLCFVKFLL</sequence>
<dbReference type="Proteomes" id="UP001150062">
    <property type="component" value="Unassembled WGS sequence"/>
</dbReference>
<keyword evidence="1" id="KW-0472">Membrane</keyword>
<dbReference type="Pfam" id="PF03311">
    <property type="entry name" value="Cornichon"/>
    <property type="match status" value="1"/>
</dbReference>